<proteinExistence type="predicted"/>
<evidence type="ECO:0000313" key="3">
    <source>
        <dbReference type="Proteomes" id="UP001301132"/>
    </source>
</evidence>
<comment type="caution">
    <text evidence="2">The sequence shown here is derived from an EMBL/GenBank/DDBJ whole genome shotgun (WGS) entry which is preliminary data.</text>
</comment>
<reference evidence="2 3" key="1">
    <citation type="submission" date="2022-12" db="EMBL/GenBank/DDBJ databases">
        <authorList>
            <person name="Abashina T."/>
            <person name="Solyanikova I."/>
            <person name="Delegan Y."/>
        </authorList>
    </citation>
    <scope>NUCLEOTIDE SEQUENCE [LARGE SCALE GENOMIC DNA]</scope>
    <source>
        <strain evidence="2 3">IPS92ro</strain>
    </source>
</reference>
<dbReference type="RefSeq" id="WP_269635813.1">
    <property type="nucleotide sequence ID" value="NZ_JAPWHU010000031.1"/>
</dbReference>
<gene>
    <name evidence="2" type="ORF">O3S69_05015</name>
</gene>
<feature type="compositionally biased region" description="Polar residues" evidence="1">
    <location>
        <begin position="46"/>
        <end position="59"/>
    </location>
</feature>
<accession>A0ABT4NWB3</accession>
<organism evidence="2 3">
    <name type="scientific">Streptomyces rubrogriseus</name>
    <dbReference type="NCBI Taxonomy" id="194673"/>
    <lineage>
        <taxon>Bacteria</taxon>
        <taxon>Bacillati</taxon>
        <taxon>Actinomycetota</taxon>
        <taxon>Actinomycetes</taxon>
        <taxon>Kitasatosporales</taxon>
        <taxon>Streptomycetaceae</taxon>
        <taxon>Streptomyces</taxon>
        <taxon>Streptomyces violaceoruber group</taxon>
    </lineage>
</organism>
<evidence type="ECO:0000256" key="1">
    <source>
        <dbReference type="SAM" id="MobiDB-lite"/>
    </source>
</evidence>
<evidence type="ECO:0000313" key="2">
    <source>
        <dbReference type="EMBL" id="MCZ4633414.1"/>
    </source>
</evidence>
<feature type="region of interest" description="Disordered" evidence="1">
    <location>
        <begin position="43"/>
        <end position="80"/>
    </location>
</feature>
<dbReference type="Proteomes" id="UP001301132">
    <property type="component" value="Unassembled WGS sequence"/>
</dbReference>
<dbReference type="EMBL" id="JAPWHU010000031">
    <property type="protein sequence ID" value="MCZ4633414.1"/>
    <property type="molecule type" value="Genomic_DNA"/>
</dbReference>
<keyword evidence="3" id="KW-1185">Reference proteome</keyword>
<sequence>MRSRLWRIDWIALASVIARGLGLVFDVHPEAVALAVAVASLYTPPSGVNGNLDDPSSQAPEERRDDESETTFVNQEPYGADRKEARLVKAFTDYLTSRERSRSRG</sequence>
<protein>
    <submittedName>
        <fullName evidence="2">Uncharacterized protein</fullName>
    </submittedName>
</protein>
<name>A0ABT4NWB3_9ACTN</name>